<dbReference type="InterPro" id="IPR042171">
    <property type="entry name" value="Acyl-CoA_hotdog"/>
</dbReference>
<dbReference type="InterPro" id="IPR049449">
    <property type="entry name" value="TesB_ACOT8-like_N"/>
</dbReference>
<dbReference type="GO" id="GO:0047617">
    <property type="term" value="F:fatty acyl-CoA hydrolase activity"/>
    <property type="evidence" value="ECO:0007669"/>
    <property type="project" value="InterPro"/>
</dbReference>
<dbReference type="Pfam" id="PF20789">
    <property type="entry name" value="4HBT_3C"/>
    <property type="match status" value="1"/>
</dbReference>
<dbReference type="AlphaFoldDB" id="U1G8Y7"/>
<feature type="region of interest" description="Disordered" evidence="3">
    <location>
        <begin position="330"/>
        <end position="350"/>
    </location>
</feature>
<dbReference type="RefSeq" id="XP_007800407.1">
    <property type="nucleotide sequence ID" value="XM_007802216.1"/>
</dbReference>
<feature type="compositionally biased region" description="Basic and acidic residues" evidence="3">
    <location>
        <begin position="334"/>
        <end position="350"/>
    </location>
</feature>
<proteinExistence type="inferred from homology"/>
<dbReference type="PANTHER" id="PTHR11066">
    <property type="entry name" value="ACYL-COA THIOESTERASE"/>
    <property type="match status" value="1"/>
</dbReference>
<evidence type="ECO:0000256" key="1">
    <source>
        <dbReference type="ARBA" id="ARBA00006538"/>
    </source>
</evidence>
<dbReference type="OrthoDB" id="68328at2759"/>
<dbReference type="GO" id="GO:0009062">
    <property type="term" value="P:fatty acid catabolic process"/>
    <property type="evidence" value="ECO:0007669"/>
    <property type="project" value="TreeGrafter"/>
</dbReference>
<keyword evidence="2" id="KW-0378">Hydrolase</keyword>
<dbReference type="InterPro" id="IPR049450">
    <property type="entry name" value="ACOT8-like_C"/>
</dbReference>
<sequence>MAATIHDMIRLKRTNKNTLESLALPERMDNRARIAFGGCALSMTVSAAFQTVESPLRGRMALYSVLGHFLGPTVIDRAVFLRVTALRDTRTFATRQVIAFQKQDDGKERACISAQLDFIVSPTDDPSIHSFLQYSVSPPQTVNPEALPSYSEALRDRVIDGGLDPNVEKAYTTNFRLFETLFEYRVPRDAPLSENVMGIDKTRKTSQDHLPLTSKRHLDYFRIRQNTSSTFSPPDPDALPISSTCLHFAALAFAMDGAIAFIPLSLSHNFLPDVAACSSLDFALRFHTDVMDAGKWHLREIRTVVGDYGRTYNEARLWNEEGRLVATMNQQDILRPHSGPDERRRGEAKL</sequence>
<dbReference type="GeneID" id="19240313"/>
<gene>
    <name evidence="6" type="ORF">EPUS_05360</name>
</gene>
<dbReference type="Gene3D" id="2.40.160.210">
    <property type="entry name" value="Acyl-CoA thioesterase, double hotdog domain"/>
    <property type="match status" value="1"/>
</dbReference>
<evidence type="ECO:0000256" key="2">
    <source>
        <dbReference type="ARBA" id="ARBA00022801"/>
    </source>
</evidence>
<evidence type="ECO:0000313" key="6">
    <source>
        <dbReference type="EMBL" id="ERF73937.1"/>
    </source>
</evidence>
<evidence type="ECO:0000259" key="5">
    <source>
        <dbReference type="Pfam" id="PF20789"/>
    </source>
</evidence>
<dbReference type="OMA" id="FFETRYC"/>
<keyword evidence="7" id="KW-1185">Reference proteome</keyword>
<dbReference type="GO" id="GO:0005782">
    <property type="term" value="C:peroxisomal matrix"/>
    <property type="evidence" value="ECO:0007669"/>
    <property type="project" value="UniProtKB-SubCell"/>
</dbReference>
<dbReference type="Pfam" id="PF13622">
    <property type="entry name" value="4HBT_3"/>
    <property type="match status" value="1"/>
</dbReference>
<accession>U1G8Y7</accession>
<dbReference type="HOGENOM" id="CLU_064147_0_0_1"/>
<evidence type="ECO:0000259" key="4">
    <source>
        <dbReference type="Pfam" id="PF13622"/>
    </source>
</evidence>
<dbReference type="eggNOG" id="KOG3016">
    <property type="taxonomic scope" value="Eukaryota"/>
</dbReference>
<dbReference type="Proteomes" id="UP000019373">
    <property type="component" value="Unassembled WGS sequence"/>
</dbReference>
<dbReference type="CDD" id="cd03444">
    <property type="entry name" value="Thioesterase_II_repeat1"/>
    <property type="match status" value="1"/>
</dbReference>
<feature type="domain" description="Acyl-CoA thioesterase-like N-terminal HotDog" evidence="4">
    <location>
        <begin position="24"/>
        <end position="118"/>
    </location>
</feature>
<reference evidence="7" key="1">
    <citation type="journal article" date="2014" name="BMC Genomics">
        <title>Genome characteristics reveal the impact of lichenization on lichen-forming fungus Endocarpon pusillum Hedwig (Verrucariales, Ascomycota).</title>
        <authorList>
            <person name="Wang Y.-Y."/>
            <person name="Liu B."/>
            <person name="Zhang X.-Y."/>
            <person name="Zhou Q.-M."/>
            <person name="Zhang T."/>
            <person name="Li H."/>
            <person name="Yu Y.-F."/>
            <person name="Zhang X.-L."/>
            <person name="Hao X.-Y."/>
            <person name="Wang M."/>
            <person name="Wang L."/>
            <person name="Wei J.-C."/>
        </authorList>
    </citation>
    <scope>NUCLEOTIDE SEQUENCE [LARGE SCALE GENOMIC DNA]</scope>
    <source>
        <strain evidence="7">Z07020 / HMAS-L-300199</strain>
    </source>
</reference>
<organism evidence="6 7">
    <name type="scientific">Endocarpon pusillum (strain Z07020 / HMAS-L-300199)</name>
    <name type="common">Lichen-forming fungus</name>
    <dbReference type="NCBI Taxonomy" id="1263415"/>
    <lineage>
        <taxon>Eukaryota</taxon>
        <taxon>Fungi</taxon>
        <taxon>Dikarya</taxon>
        <taxon>Ascomycota</taxon>
        <taxon>Pezizomycotina</taxon>
        <taxon>Eurotiomycetes</taxon>
        <taxon>Chaetothyriomycetidae</taxon>
        <taxon>Verrucariales</taxon>
        <taxon>Verrucariaceae</taxon>
        <taxon>Endocarpon</taxon>
    </lineage>
</organism>
<dbReference type="GO" id="GO:0006637">
    <property type="term" value="P:acyl-CoA metabolic process"/>
    <property type="evidence" value="ECO:0007669"/>
    <property type="project" value="InterPro"/>
</dbReference>
<evidence type="ECO:0000313" key="7">
    <source>
        <dbReference type="Proteomes" id="UP000019373"/>
    </source>
</evidence>
<dbReference type="PANTHER" id="PTHR11066:SF35">
    <property type="entry name" value="ACYL-COA THIOESTERASE II"/>
    <property type="match status" value="1"/>
</dbReference>
<dbReference type="SUPFAM" id="SSF54637">
    <property type="entry name" value="Thioesterase/thiol ester dehydrase-isomerase"/>
    <property type="match status" value="2"/>
</dbReference>
<name>U1G8Y7_ENDPU</name>
<dbReference type="InterPro" id="IPR029069">
    <property type="entry name" value="HotDog_dom_sf"/>
</dbReference>
<evidence type="ECO:0000256" key="3">
    <source>
        <dbReference type="SAM" id="MobiDB-lite"/>
    </source>
</evidence>
<dbReference type="InterPro" id="IPR003703">
    <property type="entry name" value="Acyl_CoA_thio"/>
</dbReference>
<evidence type="ECO:0008006" key="8">
    <source>
        <dbReference type="Google" id="ProtNLM"/>
    </source>
</evidence>
<comment type="similarity">
    <text evidence="1">Belongs to the C/M/P thioester hydrolase family.</text>
</comment>
<protein>
    <recommendedName>
        <fullName evidence="8">Acyl-CoA thioesterase II</fullName>
    </recommendedName>
</protein>
<dbReference type="EMBL" id="KE720913">
    <property type="protein sequence ID" value="ERF73937.1"/>
    <property type="molecule type" value="Genomic_DNA"/>
</dbReference>
<feature type="domain" description="Acyl-CoA thioesterase-like C-terminal" evidence="5">
    <location>
        <begin position="244"/>
        <end position="331"/>
    </location>
</feature>